<dbReference type="PANTHER" id="PTHR31739">
    <property type="entry name" value="ENT-COPALYL DIPHOSPHATE SYNTHASE, CHLOROPLASTIC"/>
    <property type="match status" value="1"/>
</dbReference>
<dbReference type="InterPro" id="IPR001906">
    <property type="entry name" value="Terpene_synth_N"/>
</dbReference>
<dbReference type="Gene3D" id="1.50.10.160">
    <property type="match status" value="1"/>
</dbReference>
<dbReference type="AlphaFoldDB" id="A0A6P5XJQ6"/>
<dbReference type="Pfam" id="PF03936">
    <property type="entry name" value="Terpene_synth_C"/>
    <property type="match status" value="1"/>
</dbReference>
<dbReference type="InterPro" id="IPR044814">
    <property type="entry name" value="Terpene_cyclase_plant_C1"/>
</dbReference>
<evidence type="ECO:0000259" key="4">
    <source>
        <dbReference type="Pfam" id="PF01397"/>
    </source>
</evidence>
<evidence type="ECO:0000313" key="6">
    <source>
        <dbReference type="Proteomes" id="UP000515121"/>
    </source>
</evidence>
<dbReference type="Gene3D" id="1.50.10.130">
    <property type="entry name" value="Terpene synthase, N-terminal domain"/>
    <property type="match status" value="1"/>
</dbReference>
<keyword evidence="6" id="KW-1185">Reference proteome</keyword>
<dbReference type="GO" id="GO:0009686">
    <property type="term" value="P:gibberellin biosynthetic process"/>
    <property type="evidence" value="ECO:0007669"/>
    <property type="project" value="TreeGrafter"/>
</dbReference>
<dbReference type="Gene3D" id="1.10.600.10">
    <property type="entry name" value="Farnesyl Diphosphate Synthase"/>
    <property type="match status" value="1"/>
</dbReference>
<dbReference type="GeneID" id="111283716"/>
<organism evidence="6 7">
    <name type="scientific">Durio zibethinus</name>
    <name type="common">Durian</name>
    <dbReference type="NCBI Taxonomy" id="66656"/>
    <lineage>
        <taxon>Eukaryota</taxon>
        <taxon>Viridiplantae</taxon>
        <taxon>Streptophyta</taxon>
        <taxon>Embryophyta</taxon>
        <taxon>Tracheophyta</taxon>
        <taxon>Spermatophyta</taxon>
        <taxon>Magnoliopsida</taxon>
        <taxon>eudicotyledons</taxon>
        <taxon>Gunneridae</taxon>
        <taxon>Pentapetalae</taxon>
        <taxon>rosids</taxon>
        <taxon>malvids</taxon>
        <taxon>Malvales</taxon>
        <taxon>Malvaceae</taxon>
        <taxon>Helicteroideae</taxon>
        <taxon>Durio</taxon>
    </lineage>
</organism>
<sequence>MFSHSLHHHHLFFISFSPSPSPTSPSSPSSVSFSNNHPPIPFAGNWPLWGKDKGDNFDIRPLCCAISKPRTKEYAGVFQNGLPVIKWKDIVDDDIEEGEALKVLESKKIKERVDTIKSMLGSMEDGDISSSAYDTAWVALVEDIHGTGAPQFPSSLEWIANNQLPDGSWGDRQIFVAHDRLINTLACVIALKTWDIHPDKCQKGVSFFKENISKLGIENAEHMPIGFEVAFPSLLEIARSLEIEVPYDSSVFQDIYAKRDLKLTRIPKEMMHNVPTTLLHSLEGMPGLDWVKLLKLQGKDGSFLFSPSSTAFALMQTKDKNCLRYLKKIVQRFNGGVPNVYPVDLFEHIWTVDRLQRLGISRYFQPEIKECLDYVYRYWSEDGISWARNTPVYDIDDTAMGFRLLRLHGYEASADVFRRFEKGGEFFCFVGQSNQAVTGIFNLYRASQLLFPGDKILEDAKRFSYNFLREKQAADELLDKWIITKDLPGEVGFALKIPWYASLPRLETRFYIEQYGGEDDVWIGKTLYRMRNVNNNVYLELAKLDYNYCQALHQLEWNSMQTWYSEMNLGDFGVRRRSLLLTYFVAAASIFEPERSQERLAWAKTAFLVDTIASSFDDETKPNELRKSFVQVFRSVMDTRFSHINGRKLDSNRIVQMLIDTLLRTLNHLSLDALVAHGRDISCSIRRAWEKWMLMWVEEGDRHQGVAELLVQTIILSSGRWSLEELLSHPQNERLSNLTNSVCHQLCHYQKQKVHGNGCYNTDTEHTRTQKIESDMQELVRLVLQNSSGDVSSDMKQTFLTVARSFYYAAHCDLETITFHIAKVLFEKVR</sequence>
<accession>A0A6P5XJQ6</accession>
<dbReference type="InterPro" id="IPR008949">
    <property type="entry name" value="Isoprenoid_synthase_dom_sf"/>
</dbReference>
<dbReference type="KEGG" id="dzi:111283716"/>
<feature type="domain" description="Terpene synthase N-terminal" evidence="4">
    <location>
        <begin position="289"/>
        <end position="495"/>
    </location>
</feature>
<feature type="domain" description="Terpene synthase metal-binding" evidence="5">
    <location>
        <begin position="568"/>
        <end position="699"/>
    </location>
</feature>
<dbReference type="SFLD" id="SFLDG01014">
    <property type="entry name" value="Terpene_Cyclase_Like_1_N-term"/>
    <property type="match status" value="1"/>
</dbReference>
<proteinExistence type="predicted"/>
<dbReference type="FunFam" id="1.50.10.130:FF:000002">
    <property type="entry name" value="Ent-copalyl diphosphate synthase, chloroplastic"/>
    <property type="match status" value="1"/>
</dbReference>
<dbReference type="Pfam" id="PF01397">
    <property type="entry name" value="Terpene_synth"/>
    <property type="match status" value="1"/>
</dbReference>
<dbReference type="GO" id="GO:0009507">
    <property type="term" value="C:chloroplast"/>
    <property type="evidence" value="ECO:0007669"/>
    <property type="project" value="TreeGrafter"/>
</dbReference>
<dbReference type="InterPro" id="IPR050148">
    <property type="entry name" value="Terpene_synthase-like"/>
</dbReference>
<keyword evidence="2" id="KW-0479">Metal-binding</keyword>
<dbReference type="SUPFAM" id="SSF48239">
    <property type="entry name" value="Terpenoid cyclases/Protein prenyltransferases"/>
    <property type="match status" value="2"/>
</dbReference>
<dbReference type="GO" id="GO:0010333">
    <property type="term" value="F:terpene synthase activity"/>
    <property type="evidence" value="ECO:0007669"/>
    <property type="project" value="InterPro"/>
</dbReference>
<keyword evidence="3" id="KW-0460">Magnesium</keyword>
<dbReference type="SUPFAM" id="SSF48576">
    <property type="entry name" value="Terpenoid synthases"/>
    <property type="match status" value="1"/>
</dbReference>
<dbReference type="PANTHER" id="PTHR31739:SF4">
    <property type="entry name" value="ENT-COPALYL DIPHOSPHATE SYNTHASE, CHLOROPLASTIC"/>
    <property type="match status" value="1"/>
</dbReference>
<comment type="cofactor">
    <cofactor evidence="1">
        <name>Mg(2+)</name>
        <dbReference type="ChEBI" id="CHEBI:18420"/>
    </cofactor>
</comment>
<gene>
    <name evidence="7" type="primary">LOC111283716</name>
</gene>
<evidence type="ECO:0000313" key="7">
    <source>
        <dbReference type="RefSeq" id="XP_022728047.1"/>
    </source>
</evidence>
<dbReference type="InterPro" id="IPR008930">
    <property type="entry name" value="Terpenoid_cyclase/PrenylTrfase"/>
</dbReference>
<evidence type="ECO:0000259" key="5">
    <source>
        <dbReference type="Pfam" id="PF03936"/>
    </source>
</evidence>
<protein>
    <submittedName>
        <fullName evidence="7">Ent-copalyl diphosphate synthase, chloroplastic-like</fullName>
    </submittedName>
</protein>
<dbReference type="SFLD" id="SFLDG01605">
    <property type="entry name" value="Terpene_Cyclase_Like_1_N-term"/>
    <property type="match status" value="1"/>
</dbReference>
<dbReference type="InterPro" id="IPR005630">
    <property type="entry name" value="Terpene_synthase_metal-bd"/>
</dbReference>
<dbReference type="RefSeq" id="XP_022728047.1">
    <property type="nucleotide sequence ID" value="XM_022872312.1"/>
</dbReference>
<dbReference type="FunFam" id="1.50.10.160:FF:000001">
    <property type="entry name" value="Ent-copalyl diphosphate synthase"/>
    <property type="match status" value="1"/>
</dbReference>
<evidence type="ECO:0000256" key="2">
    <source>
        <dbReference type="ARBA" id="ARBA00022723"/>
    </source>
</evidence>
<dbReference type="Proteomes" id="UP000515121">
    <property type="component" value="Unplaced"/>
</dbReference>
<dbReference type="GO" id="GO:0000287">
    <property type="term" value="F:magnesium ion binding"/>
    <property type="evidence" value="ECO:0007669"/>
    <property type="project" value="InterPro"/>
</dbReference>
<name>A0A6P5XJQ6_DURZI</name>
<dbReference type="InterPro" id="IPR036965">
    <property type="entry name" value="Terpene_synth_N_sf"/>
</dbReference>
<dbReference type="OrthoDB" id="2343925at2759"/>
<dbReference type="CDD" id="cd00684">
    <property type="entry name" value="Terpene_cyclase_plant_C1"/>
    <property type="match status" value="1"/>
</dbReference>
<evidence type="ECO:0000256" key="3">
    <source>
        <dbReference type="ARBA" id="ARBA00022842"/>
    </source>
</evidence>
<evidence type="ECO:0000256" key="1">
    <source>
        <dbReference type="ARBA" id="ARBA00001946"/>
    </source>
</evidence>
<reference evidence="7" key="1">
    <citation type="submission" date="2025-08" db="UniProtKB">
        <authorList>
            <consortium name="RefSeq"/>
        </authorList>
    </citation>
    <scope>IDENTIFICATION</scope>
    <source>
        <tissue evidence="7">Fruit stalk</tissue>
    </source>
</reference>